<evidence type="ECO:0000313" key="1">
    <source>
        <dbReference type="EMBL" id="GHI28511.1"/>
    </source>
</evidence>
<dbReference type="EMBL" id="BNDX01000002">
    <property type="protein sequence ID" value="GHI28511.1"/>
    <property type="molecule type" value="Genomic_DNA"/>
</dbReference>
<keyword evidence="2" id="KW-1185">Reference proteome</keyword>
<protein>
    <submittedName>
        <fullName evidence="1">Uncharacterized protein</fullName>
    </submittedName>
</protein>
<organism evidence="1 2">
    <name type="scientific">Streptomyces daghestanicus</name>
    <dbReference type="NCBI Taxonomy" id="66885"/>
    <lineage>
        <taxon>Bacteria</taxon>
        <taxon>Bacillati</taxon>
        <taxon>Actinomycetota</taxon>
        <taxon>Actinomycetes</taxon>
        <taxon>Kitasatosporales</taxon>
        <taxon>Streptomycetaceae</taxon>
        <taxon>Streptomyces</taxon>
    </lineage>
</organism>
<comment type="caution">
    <text evidence="1">The sequence shown here is derived from an EMBL/GenBank/DDBJ whole genome shotgun (WGS) entry which is preliminary data.</text>
</comment>
<evidence type="ECO:0000313" key="2">
    <source>
        <dbReference type="Proteomes" id="UP001052655"/>
    </source>
</evidence>
<sequence>MWSVVVSQSTTTRPGRPACPASAVATVVRVLIARPSVVGSRPRRGPHAHAMMLAPPGGRQGACATVRPYRLCRPVRSVAARDSRPVREGRRRAGIRRFPKAGIRLFFARLFEGPGGSVRTPAELSAGMRRAAVGNRPSG</sequence>
<proteinExistence type="predicted"/>
<dbReference type="Proteomes" id="UP001052655">
    <property type="component" value="Unassembled WGS sequence"/>
</dbReference>
<accession>A0ABQ3PU08</accession>
<reference evidence="1" key="1">
    <citation type="submission" date="2024-05" db="EMBL/GenBank/DDBJ databases">
        <title>Whole genome shotgun sequence of Streptomyces daghestanicus NBRC 12762.</title>
        <authorList>
            <person name="Komaki H."/>
            <person name="Tamura T."/>
        </authorList>
    </citation>
    <scope>NUCLEOTIDE SEQUENCE</scope>
    <source>
        <strain evidence="1">NBRC 12762</strain>
    </source>
</reference>
<name>A0ABQ3PU08_9ACTN</name>
<gene>
    <name evidence="1" type="ORF">Sdagh_02410</name>
</gene>